<reference evidence="3 4" key="1">
    <citation type="journal article" date="2016" name="J. Microbiol.">
        <title>Dankookia rubra gen. nov., sp. nov., an alphaproteobacterium isolated from sediment of a shallow stream.</title>
        <authorList>
            <person name="Kim W.H."/>
            <person name="Kim D.H."/>
            <person name="Kang K."/>
            <person name="Ahn T.Y."/>
        </authorList>
    </citation>
    <scope>NUCLEOTIDE SEQUENCE [LARGE SCALE GENOMIC DNA]</scope>
    <source>
        <strain evidence="3 4">JCM30602</strain>
    </source>
</reference>
<keyword evidence="4" id="KW-1185">Reference proteome</keyword>
<proteinExistence type="predicted"/>
<evidence type="ECO:0000313" key="4">
    <source>
        <dbReference type="Proteomes" id="UP000295096"/>
    </source>
</evidence>
<keyword evidence="2" id="KW-1133">Transmembrane helix</keyword>
<feature type="transmembrane region" description="Helical" evidence="2">
    <location>
        <begin position="20"/>
        <end position="51"/>
    </location>
</feature>
<comment type="caution">
    <text evidence="3">The sequence shown here is derived from an EMBL/GenBank/DDBJ whole genome shotgun (WGS) entry which is preliminary data.</text>
</comment>
<protein>
    <submittedName>
        <fullName evidence="3">Uncharacterized protein</fullName>
    </submittedName>
</protein>
<keyword evidence="2" id="KW-0472">Membrane</keyword>
<name>A0A4R5QLZ9_9PROT</name>
<keyword evidence="2" id="KW-0812">Transmembrane</keyword>
<feature type="compositionally biased region" description="Basic and acidic residues" evidence="1">
    <location>
        <begin position="56"/>
        <end position="65"/>
    </location>
</feature>
<evidence type="ECO:0000256" key="2">
    <source>
        <dbReference type="SAM" id="Phobius"/>
    </source>
</evidence>
<organism evidence="3 4">
    <name type="scientific">Dankookia rubra</name>
    <dbReference type="NCBI Taxonomy" id="1442381"/>
    <lineage>
        <taxon>Bacteria</taxon>
        <taxon>Pseudomonadati</taxon>
        <taxon>Pseudomonadota</taxon>
        <taxon>Alphaproteobacteria</taxon>
        <taxon>Acetobacterales</taxon>
        <taxon>Roseomonadaceae</taxon>
        <taxon>Dankookia</taxon>
    </lineage>
</organism>
<dbReference type="OrthoDB" id="7283077at2"/>
<feature type="region of interest" description="Disordered" evidence="1">
    <location>
        <begin position="56"/>
        <end position="85"/>
    </location>
</feature>
<gene>
    <name evidence="3" type="ORF">E2C06_01000</name>
</gene>
<accession>A0A4R5QLZ9</accession>
<evidence type="ECO:0000313" key="3">
    <source>
        <dbReference type="EMBL" id="TDH64552.1"/>
    </source>
</evidence>
<evidence type="ECO:0000256" key="1">
    <source>
        <dbReference type="SAM" id="MobiDB-lite"/>
    </source>
</evidence>
<dbReference type="RefSeq" id="WP_133286708.1">
    <property type="nucleotide sequence ID" value="NZ_SMSJ01000001.1"/>
</dbReference>
<dbReference type="Proteomes" id="UP000295096">
    <property type="component" value="Unassembled WGS sequence"/>
</dbReference>
<dbReference type="AlphaFoldDB" id="A0A4R5QLZ9"/>
<sequence length="85" mass="8598">MFLPRCNPLGLPGPMTMAGTAMGGMAMLAGIGPFLAGIGVGAGIVGGAMLARKAMDRRSGWRDEPSDTLSDLPDEGEATIPANPI</sequence>
<dbReference type="EMBL" id="SMSJ01000001">
    <property type="protein sequence ID" value="TDH64552.1"/>
    <property type="molecule type" value="Genomic_DNA"/>
</dbReference>